<evidence type="ECO:0000313" key="2">
    <source>
        <dbReference type="EMBL" id="SHG94593.1"/>
    </source>
</evidence>
<evidence type="ECO:0008006" key="4">
    <source>
        <dbReference type="Google" id="ProtNLM"/>
    </source>
</evidence>
<protein>
    <recommendedName>
        <fullName evidence="4">Prepilin-type N-terminal cleavage/methylation domain-containing protein</fullName>
    </recommendedName>
</protein>
<dbReference type="InterPro" id="IPR012902">
    <property type="entry name" value="N_methyl_site"/>
</dbReference>
<dbReference type="InterPro" id="IPR045584">
    <property type="entry name" value="Pilin-like"/>
</dbReference>
<dbReference type="AlphaFoldDB" id="A0A1M5P056"/>
<dbReference type="Pfam" id="PF07963">
    <property type="entry name" value="N_methyl"/>
    <property type="match status" value="1"/>
</dbReference>
<dbReference type="RefSeq" id="WP_067658488.1">
    <property type="nucleotide sequence ID" value="NZ_FQXG01000001.1"/>
</dbReference>
<gene>
    <name evidence="2" type="ORF">SAMN02745129_1225</name>
</gene>
<dbReference type="EMBL" id="FQXG01000001">
    <property type="protein sequence ID" value="SHG94593.1"/>
    <property type="molecule type" value="Genomic_DNA"/>
</dbReference>
<proteinExistence type="predicted"/>
<dbReference type="SUPFAM" id="SSF54523">
    <property type="entry name" value="Pili subunits"/>
    <property type="match status" value="1"/>
</dbReference>
<keyword evidence="1" id="KW-0472">Membrane</keyword>
<evidence type="ECO:0000256" key="1">
    <source>
        <dbReference type="SAM" id="Phobius"/>
    </source>
</evidence>
<dbReference type="STRING" id="299255.SAMN02745129_1225"/>
<name>A0A1M5P056_9GAMM</name>
<dbReference type="Proteomes" id="UP000184268">
    <property type="component" value="Unassembled WGS sequence"/>
</dbReference>
<accession>A0A1M5P056</accession>
<keyword evidence="1" id="KW-0812">Transmembrane</keyword>
<evidence type="ECO:0000313" key="3">
    <source>
        <dbReference type="Proteomes" id="UP000184268"/>
    </source>
</evidence>
<keyword evidence="3" id="KW-1185">Reference proteome</keyword>
<dbReference type="Gene3D" id="3.30.700.10">
    <property type="entry name" value="Glycoprotein, Type 4 Pilin"/>
    <property type="match status" value="1"/>
</dbReference>
<reference evidence="2 3" key="1">
    <citation type="submission" date="2016-11" db="EMBL/GenBank/DDBJ databases">
        <authorList>
            <person name="Jaros S."/>
            <person name="Januszkiewicz K."/>
            <person name="Wedrychowicz H."/>
        </authorList>
    </citation>
    <scope>NUCLEOTIDE SEQUENCE [LARGE SCALE GENOMIC DNA]</scope>
    <source>
        <strain evidence="2 3">DSM 16917</strain>
    </source>
</reference>
<organism evidence="2 3">
    <name type="scientific">Ferrimonas marina</name>
    <dbReference type="NCBI Taxonomy" id="299255"/>
    <lineage>
        <taxon>Bacteria</taxon>
        <taxon>Pseudomonadati</taxon>
        <taxon>Pseudomonadota</taxon>
        <taxon>Gammaproteobacteria</taxon>
        <taxon>Alteromonadales</taxon>
        <taxon>Ferrimonadaceae</taxon>
        <taxon>Ferrimonas</taxon>
    </lineage>
</organism>
<dbReference type="PROSITE" id="PS00409">
    <property type="entry name" value="PROKAR_NTER_METHYL"/>
    <property type="match status" value="1"/>
</dbReference>
<sequence>MVRGSAGLTLVELMVVIALIMLLMLLSAPIGATWMDQVRVKQGMDNFNAALDQARALALRNPGGVVGDAPAVGLRLDGATLGFCTLTQEQDECLAANLEWQVTMPNGVLIQSDGQALTSLELNSFGLVMAANGSTPTAELTLSKGNISDSIDIL</sequence>
<feature type="transmembrane region" description="Helical" evidence="1">
    <location>
        <begin position="13"/>
        <end position="34"/>
    </location>
</feature>
<keyword evidence="1" id="KW-1133">Transmembrane helix</keyword>